<reference evidence="1 2" key="1">
    <citation type="journal article" date="2018" name="Front. Plant Sci.">
        <title>Red Clover (Trifolium pratense) and Zigzag Clover (T. medium) - A Picture of Genomic Similarities and Differences.</title>
        <authorList>
            <person name="Dluhosova J."/>
            <person name="Istvanek J."/>
            <person name="Nedelnik J."/>
            <person name="Repkova J."/>
        </authorList>
    </citation>
    <scope>NUCLEOTIDE SEQUENCE [LARGE SCALE GENOMIC DNA]</scope>
    <source>
        <strain evidence="2">cv. 10/8</strain>
        <tissue evidence="1">Leaf</tissue>
    </source>
</reference>
<protein>
    <submittedName>
        <fullName evidence="1">Uncharacterized protein</fullName>
    </submittedName>
</protein>
<dbReference type="EMBL" id="LXQA010498515">
    <property type="protein sequence ID" value="MCI55574.1"/>
    <property type="molecule type" value="Genomic_DNA"/>
</dbReference>
<comment type="caution">
    <text evidence="1">The sequence shown here is derived from an EMBL/GenBank/DDBJ whole genome shotgun (WGS) entry which is preliminary data.</text>
</comment>
<dbReference type="Proteomes" id="UP000265520">
    <property type="component" value="Unassembled WGS sequence"/>
</dbReference>
<feature type="non-terminal residue" evidence="1">
    <location>
        <position position="1"/>
    </location>
</feature>
<organism evidence="1 2">
    <name type="scientific">Trifolium medium</name>
    <dbReference type="NCBI Taxonomy" id="97028"/>
    <lineage>
        <taxon>Eukaryota</taxon>
        <taxon>Viridiplantae</taxon>
        <taxon>Streptophyta</taxon>
        <taxon>Embryophyta</taxon>
        <taxon>Tracheophyta</taxon>
        <taxon>Spermatophyta</taxon>
        <taxon>Magnoliopsida</taxon>
        <taxon>eudicotyledons</taxon>
        <taxon>Gunneridae</taxon>
        <taxon>Pentapetalae</taxon>
        <taxon>rosids</taxon>
        <taxon>fabids</taxon>
        <taxon>Fabales</taxon>
        <taxon>Fabaceae</taxon>
        <taxon>Papilionoideae</taxon>
        <taxon>50 kb inversion clade</taxon>
        <taxon>NPAAA clade</taxon>
        <taxon>Hologalegina</taxon>
        <taxon>IRL clade</taxon>
        <taxon>Trifolieae</taxon>
        <taxon>Trifolium</taxon>
    </lineage>
</organism>
<dbReference type="AlphaFoldDB" id="A0A392T4Y7"/>
<proteinExistence type="predicted"/>
<name>A0A392T4Y7_9FABA</name>
<keyword evidence="2" id="KW-1185">Reference proteome</keyword>
<evidence type="ECO:0000313" key="1">
    <source>
        <dbReference type="EMBL" id="MCI55574.1"/>
    </source>
</evidence>
<evidence type="ECO:0000313" key="2">
    <source>
        <dbReference type="Proteomes" id="UP000265520"/>
    </source>
</evidence>
<sequence>VEGSPSEITLAKSRHGSPGLALTLEPSGLSCYNLASSR</sequence>
<accession>A0A392T4Y7</accession>